<evidence type="ECO:0000313" key="2">
    <source>
        <dbReference type="Proteomes" id="UP000250235"/>
    </source>
</evidence>
<dbReference type="AlphaFoldDB" id="A0A2Z7D164"/>
<gene>
    <name evidence="1" type="ORF">F511_15830</name>
</gene>
<keyword evidence="2" id="KW-1185">Reference proteome</keyword>
<proteinExistence type="predicted"/>
<name>A0A2Z7D164_9LAMI</name>
<accession>A0A2Z7D164</accession>
<protein>
    <submittedName>
        <fullName evidence="1">Uncharacterized protein</fullName>
    </submittedName>
</protein>
<sequence>MSFSDLDVVSGMTCPSERAVLGSSDEQKSGSAGLLLWRRFVLYLFRRLGLSWKKIAKEDFSCSLLAFEQIFFYRSEPVSPSQLGGRHSNPVVTTPMIALDFSGTTHQSASHNVAFNQISPGTANLKPSLTGHGNSAFCTVFVQNSLFNGLSITDIRSFVSSIVFERTTLRDVQRSSVSVASQNVRLAFSSVVEDEDNQMDIDKRLASPTTTADSSMNFIDNEIHLGDSATSNQPSLPTVAKNLLTYLDDFRTLLWQRLDAQSEDIRHIGDSHNDVLLE</sequence>
<reference evidence="1 2" key="1">
    <citation type="journal article" date="2015" name="Proc. Natl. Acad. Sci. U.S.A.">
        <title>The resurrection genome of Boea hygrometrica: A blueprint for survival of dehydration.</title>
        <authorList>
            <person name="Xiao L."/>
            <person name="Yang G."/>
            <person name="Zhang L."/>
            <person name="Yang X."/>
            <person name="Zhao S."/>
            <person name="Ji Z."/>
            <person name="Zhou Q."/>
            <person name="Hu M."/>
            <person name="Wang Y."/>
            <person name="Chen M."/>
            <person name="Xu Y."/>
            <person name="Jin H."/>
            <person name="Xiao X."/>
            <person name="Hu G."/>
            <person name="Bao F."/>
            <person name="Hu Y."/>
            <person name="Wan P."/>
            <person name="Li L."/>
            <person name="Deng X."/>
            <person name="Kuang T."/>
            <person name="Xiang C."/>
            <person name="Zhu J.K."/>
            <person name="Oliver M.J."/>
            <person name="He Y."/>
        </authorList>
    </citation>
    <scope>NUCLEOTIDE SEQUENCE [LARGE SCALE GENOMIC DNA]</scope>
    <source>
        <strain evidence="2">cv. XS01</strain>
    </source>
</reference>
<dbReference type="Proteomes" id="UP000250235">
    <property type="component" value="Unassembled WGS sequence"/>
</dbReference>
<evidence type="ECO:0000313" key="1">
    <source>
        <dbReference type="EMBL" id="KZV53083.1"/>
    </source>
</evidence>
<dbReference type="EMBL" id="KQ990546">
    <property type="protein sequence ID" value="KZV53083.1"/>
    <property type="molecule type" value="Genomic_DNA"/>
</dbReference>
<organism evidence="1 2">
    <name type="scientific">Dorcoceras hygrometricum</name>
    <dbReference type="NCBI Taxonomy" id="472368"/>
    <lineage>
        <taxon>Eukaryota</taxon>
        <taxon>Viridiplantae</taxon>
        <taxon>Streptophyta</taxon>
        <taxon>Embryophyta</taxon>
        <taxon>Tracheophyta</taxon>
        <taxon>Spermatophyta</taxon>
        <taxon>Magnoliopsida</taxon>
        <taxon>eudicotyledons</taxon>
        <taxon>Gunneridae</taxon>
        <taxon>Pentapetalae</taxon>
        <taxon>asterids</taxon>
        <taxon>lamiids</taxon>
        <taxon>Lamiales</taxon>
        <taxon>Gesneriaceae</taxon>
        <taxon>Didymocarpoideae</taxon>
        <taxon>Trichosporeae</taxon>
        <taxon>Loxocarpinae</taxon>
        <taxon>Dorcoceras</taxon>
    </lineage>
</organism>